<evidence type="ECO:0000313" key="3">
    <source>
        <dbReference type="EMBL" id="TPP48743.1"/>
    </source>
</evidence>
<comment type="caution">
    <text evidence="3">The sequence shown here is derived from an EMBL/GenBank/DDBJ whole genome shotgun (WGS) entry which is preliminary data.</text>
</comment>
<dbReference type="AlphaFoldDB" id="A0A504XJS5"/>
<sequence>MLAASGLRADRPDLAEPTSFFAALQILRSEDPYYLSITHPSTEQVDYLNGVIKCLRLQLDGGVDEATGDKTAYELAVALLWHSDTLLIEEGVQLMEYLLKERWAQYWSTAIRSRPSAAVGDDQDEHDEAVRSQVAKSVPDEDDRVDDEWVDIFGSPAEGQCANRSCNAAVAHPCSAHRTGNTMAKRAVDSGTQAILRGSAVQFATAPPPPESECGSVPPSLVRDRGPSAALTEGDSGTTVGSSCAYSTGASVMAITQDMQKSLNSFRTGPGTAMPSTDKHALSSTDAHSHYERLAKCYYNLAVGYTKIRKNEKALFYISNMLRLSPRSEEGLMLRPSTPLLRLTGFSLVLNGRSSLRRGVVATPQYPVNLSVLATGTAAHYSANKAVAHIEDRALMAGKAGLVFLGCGEAPEGVEA</sequence>
<protein>
    <submittedName>
        <fullName evidence="3">Uncharacterized protein</fullName>
    </submittedName>
</protein>
<dbReference type="InterPro" id="IPR016543">
    <property type="entry name" value="Fis1"/>
</dbReference>
<gene>
    <name evidence="3" type="ORF">CGC21_15465</name>
</gene>
<organism evidence="3 4">
    <name type="scientific">Leishmania donovani</name>
    <dbReference type="NCBI Taxonomy" id="5661"/>
    <lineage>
        <taxon>Eukaryota</taxon>
        <taxon>Discoba</taxon>
        <taxon>Euglenozoa</taxon>
        <taxon>Kinetoplastea</taxon>
        <taxon>Metakinetoplastina</taxon>
        <taxon>Trypanosomatida</taxon>
        <taxon>Trypanosomatidae</taxon>
        <taxon>Leishmaniinae</taxon>
        <taxon>Leishmania</taxon>
    </lineage>
</organism>
<dbReference type="Proteomes" id="UP000318447">
    <property type="component" value="Unassembled WGS sequence"/>
</dbReference>
<evidence type="ECO:0000256" key="1">
    <source>
        <dbReference type="PROSITE-ProRule" id="PRU00339"/>
    </source>
</evidence>
<evidence type="ECO:0000313" key="4">
    <source>
        <dbReference type="Proteomes" id="UP000318447"/>
    </source>
</evidence>
<dbReference type="InterPro" id="IPR011990">
    <property type="entry name" value="TPR-like_helical_dom_sf"/>
</dbReference>
<feature type="region of interest" description="Disordered" evidence="2">
    <location>
        <begin position="205"/>
        <end position="236"/>
    </location>
</feature>
<evidence type="ECO:0000256" key="2">
    <source>
        <dbReference type="SAM" id="MobiDB-lite"/>
    </source>
</evidence>
<dbReference type="GO" id="GO:0005741">
    <property type="term" value="C:mitochondrial outer membrane"/>
    <property type="evidence" value="ECO:0007669"/>
    <property type="project" value="TreeGrafter"/>
</dbReference>
<dbReference type="GO" id="GO:0016559">
    <property type="term" value="P:peroxisome fission"/>
    <property type="evidence" value="ECO:0007669"/>
    <property type="project" value="TreeGrafter"/>
</dbReference>
<dbReference type="VEuPathDB" id="TriTrypDB:LDHU3_36.8510"/>
<accession>A0A504XJS5</accession>
<keyword evidence="1" id="KW-0802">TPR repeat</keyword>
<feature type="repeat" description="TPR" evidence="1">
    <location>
        <begin position="295"/>
        <end position="328"/>
    </location>
</feature>
<dbReference type="GO" id="GO:0005778">
    <property type="term" value="C:peroxisomal membrane"/>
    <property type="evidence" value="ECO:0007669"/>
    <property type="project" value="TreeGrafter"/>
</dbReference>
<dbReference type="SUPFAM" id="SSF48452">
    <property type="entry name" value="TPR-like"/>
    <property type="match status" value="1"/>
</dbReference>
<proteinExistence type="predicted"/>
<name>A0A504XJS5_LEIDO</name>
<dbReference type="VEuPathDB" id="TriTrypDB:LdBPK_366410.1"/>
<dbReference type="Gene3D" id="1.25.40.10">
    <property type="entry name" value="Tetratricopeptide repeat domain"/>
    <property type="match status" value="1"/>
</dbReference>
<dbReference type="InterPro" id="IPR019734">
    <property type="entry name" value="TPR_rpt"/>
</dbReference>
<dbReference type="PANTHER" id="PTHR13247:SF0">
    <property type="entry name" value="MITOCHONDRIAL FISSION 1 PROTEIN"/>
    <property type="match status" value="1"/>
</dbReference>
<dbReference type="GO" id="GO:0000266">
    <property type="term" value="P:mitochondrial fission"/>
    <property type="evidence" value="ECO:0007669"/>
    <property type="project" value="InterPro"/>
</dbReference>
<dbReference type="VEuPathDB" id="TriTrypDB:LdCL_360071600"/>
<dbReference type="PROSITE" id="PS50005">
    <property type="entry name" value="TPR"/>
    <property type="match status" value="1"/>
</dbReference>
<dbReference type="GO" id="GO:0000422">
    <property type="term" value="P:autophagy of mitochondrion"/>
    <property type="evidence" value="ECO:0007669"/>
    <property type="project" value="TreeGrafter"/>
</dbReference>
<dbReference type="EMBL" id="RHLC01000054">
    <property type="protein sequence ID" value="TPP48743.1"/>
    <property type="molecule type" value="Genomic_DNA"/>
</dbReference>
<dbReference type="PANTHER" id="PTHR13247">
    <property type="entry name" value="TETRATRICOPEPTIDE REPEAT PROTEIN 11 TPR REPEAT PROTEIN 11"/>
    <property type="match status" value="1"/>
</dbReference>
<reference evidence="4" key="1">
    <citation type="submission" date="2019-02" db="EMBL/GenBank/DDBJ databases">
        <title>FDA dAtabase for Regulatory Grade micrObial Sequences (FDA-ARGOS): Supporting development and validation of Infectious Disease Dx tests.</title>
        <authorList>
            <person name="Duncan R."/>
            <person name="Fisher C."/>
            <person name="Tallon L."/>
            <person name="Sadzewicz L."/>
            <person name="Sengamalay N."/>
            <person name="Ott S."/>
            <person name="Godinez A."/>
            <person name="Nagaraj S."/>
            <person name="Vavikolanu K."/>
            <person name="Nadendla S."/>
            <person name="Aluvathingal J."/>
            <person name="Sichtig H."/>
        </authorList>
    </citation>
    <scope>NUCLEOTIDE SEQUENCE [LARGE SCALE GENOMIC DNA]</scope>
    <source>
        <strain evidence="4">FDAARGOS_361</strain>
    </source>
</reference>